<dbReference type="SUPFAM" id="SSF51735">
    <property type="entry name" value="NAD(P)-binding Rossmann-fold domains"/>
    <property type="match status" value="1"/>
</dbReference>
<dbReference type="Gene3D" id="3.30.360.10">
    <property type="entry name" value="Dihydrodipicolinate Reductase, domain 2"/>
    <property type="match status" value="1"/>
</dbReference>
<feature type="domain" description="GFO/IDH/MocA-like oxidoreductase" evidence="2">
    <location>
        <begin position="125"/>
        <end position="247"/>
    </location>
</feature>
<dbReference type="SUPFAM" id="SSF55347">
    <property type="entry name" value="Glyceraldehyde-3-phosphate dehydrogenase-like, C-terminal domain"/>
    <property type="match status" value="1"/>
</dbReference>
<dbReference type="PANTHER" id="PTHR43377:SF1">
    <property type="entry name" value="BILIVERDIN REDUCTASE A"/>
    <property type="match status" value="1"/>
</dbReference>
<evidence type="ECO:0000259" key="2">
    <source>
        <dbReference type="Pfam" id="PF22725"/>
    </source>
</evidence>
<dbReference type="Proteomes" id="UP001058330">
    <property type="component" value="Chromosome"/>
</dbReference>
<evidence type="ECO:0000313" key="4">
    <source>
        <dbReference type="Proteomes" id="UP001058330"/>
    </source>
</evidence>
<evidence type="ECO:0000313" key="3">
    <source>
        <dbReference type="EMBL" id="UVE49754.1"/>
    </source>
</evidence>
<sequence length="316" mass="36195">MDTILFTGLGSIGSRHLRLLREREPDADIHAYRSHESAPSYEGVTEHYSLSDALSVSPDIAFITNPTSMHVETAIECAKVGADLFIEKPLSDSLRRVDELKRTCEANDVLTYIGCQFRFNPILNRVKTILKRGEYGSVRSYRAYSGSYLPDWRPNKDYRETYSAKRELGGGVALDLIHEIDYTYWLFGPPSHTVHLSGQASDLEINVEDYVELSLKTEDGVIGQIHLDYYRRTPRRTLEISGSEGVLTADLISQDLRIETPESTVRETFEYERDDMFRAQLDHFFDHIDRDVPFQNDISEAEEVLQIALNLQDDYE</sequence>
<gene>
    <name evidence="3" type="ORF">KU306_12655</name>
</gene>
<evidence type="ECO:0000259" key="1">
    <source>
        <dbReference type="Pfam" id="PF01408"/>
    </source>
</evidence>
<dbReference type="PANTHER" id="PTHR43377">
    <property type="entry name" value="BILIVERDIN REDUCTASE A"/>
    <property type="match status" value="1"/>
</dbReference>
<dbReference type="Gene3D" id="3.40.50.720">
    <property type="entry name" value="NAD(P)-binding Rossmann-like Domain"/>
    <property type="match status" value="1"/>
</dbReference>
<proteinExistence type="predicted"/>
<dbReference type="EMBL" id="CP078063">
    <property type="protein sequence ID" value="UVE49754.1"/>
    <property type="molecule type" value="Genomic_DNA"/>
</dbReference>
<dbReference type="RefSeq" id="WP_258302149.1">
    <property type="nucleotide sequence ID" value="NZ_CP078063.1"/>
</dbReference>
<dbReference type="Pfam" id="PF22725">
    <property type="entry name" value="GFO_IDH_MocA_C3"/>
    <property type="match status" value="1"/>
</dbReference>
<dbReference type="GeneID" id="74529771"/>
<dbReference type="InterPro" id="IPR000683">
    <property type="entry name" value="Gfo/Idh/MocA-like_OxRdtase_N"/>
</dbReference>
<dbReference type="InterPro" id="IPR036291">
    <property type="entry name" value="NAD(P)-bd_dom_sf"/>
</dbReference>
<name>A0ABY5RBM8_HALLR</name>
<dbReference type="InterPro" id="IPR055170">
    <property type="entry name" value="GFO_IDH_MocA-like_dom"/>
</dbReference>
<dbReference type="Pfam" id="PF01408">
    <property type="entry name" value="GFO_IDH_MocA"/>
    <property type="match status" value="1"/>
</dbReference>
<dbReference type="InterPro" id="IPR051450">
    <property type="entry name" value="Gfo/Idh/MocA_Oxidoreductases"/>
</dbReference>
<organism evidence="3 4">
    <name type="scientific">Haloferax larsenii</name>
    <dbReference type="NCBI Taxonomy" id="302484"/>
    <lineage>
        <taxon>Archaea</taxon>
        <taxon>Methanobacteriati</taxon>
        <taxon>Methanobacteriota</taxon>
        <taxon>Stenosarchaea group</taxon>
        <taxon>Halobacteria</taxon>
        <taxon>Halobacteriales</taxon>
        <taxon>Haloferacaceae</taxon>
        <taxon>Haloferax</taxon>
    </lineage>
</organism>
<feature type="domain" description="Gfo/Idh/MocA-like oxidoreductase N-terminal" evidence="1">
    <location>
        <begin position="4"/>
        <end position="112"/>
    </location>
</feature>
<accession>A0ABY5RBM8</accession>
<protein>
    <submittedName>
        <fullName evidence="3">Gfo/Idh/MocA family oxidoreductase</fullName>
    </submittedName>
</protein>
<keyword evidence="4" id="KW-1185">Reference proteome</keyword>
<reference evidence="3" key="1">
    <citation type="submission" date="2021-07" db="EMBL/GenBank/DDBJ databases">
        <title>Studies on halocins as antimicrobial molecules from haloarchaea.</title>
        <authorList>
            <person name="Kumar S."/>
            <person name="Khare S.K."/>
        </authorList>
    </citation>
    <scope>NUCLEOTIDE SEQUENCE</scope>
    <source>
        <strain evidence="3">NCIM 5678</strain>
    </source>
</reference>